<dbReference type="SUPFAM" id="SSF53850">
    <property type="entry name" value="Periplasmic binding protein-like II"/>
    <property type="match status" value="1"/>
</dbReference>
<evidence type="ECO:0000256" key="4">
    <source>
        <dbReference type="ARBA" id="ARBA00022729"/>
    </source>
</evidence>
<dbReference type="InterPro" id="IPR039424">
    <property type="entry name" value="SBP_5"/>
</dbReference>
<dbReference type="Pfam" id="PF00496">
    <property type="entry name" value="SBP_bac_5"/>
    <property type="match status" value="1"/>
</dbReference>
<gene>
    <name evidence="7" type="ORF">WMW72_08880</name>
</gene>
<comment type="similarity">
    <text evidence="2">Belongs to the bacterial solute-binding protein 5 family.</text>
</comment>
<dbReference type="Gene3D" id="3.10.105.10">
    <property type="entry name" value="Dipeptide-binding Protein, Domain 3"/>
    <property type="match status" value="1"/>
</dbReference>
<dbReference type="PIRSF" id="PIRSF002741">
    <property type="entry name" value="MppA"/>
    <property type="match status" value="1"/>
</dbReference>
<proteinExistence type="inferred from homology"/>
<evidence type="ECO:0000259" key="6">
    <source>
        <dbReference type="Pfam" id="PF00496"/>
    </source>
</evidence>
<dbReference type="PANTHER" id="PTHR30290">
    <property type="entry name" value="PERIPLASMIC BINDING COMPONENT OF ABC TRANSPORTER"/>
    <property type="match status" value="1"/>
</dbReference>
<evidence type="ECO:0000256" key="3">
    <source>
        <dbReference type="ARBA" id="ARBA00022448"/>
    </source>
</evidence>
<feature type="signal peptide" evidence="5">
    <location>
        <begin position="1"/>
        <end position="22"/>
    </location>
</feature>
<keyword evidence="3" id="KW-0813">Transport</keyword>
<feature type="chain" id="PRO_5046788135" evidence="5">
    <location>
        <begin position="23"/>
        <end position="541"/>
    </location>
</feature>
<dbReference type="InterPro" id="IPR000914">
    <property type="entry name" value="SBP_5_dom"/>
</dbReference>
<evidence type="ECO:0000256" key="1">
    <source>
        <dbReference type="ARBA" id="ARBA00004193"/>
    </source>
</evidence>
<organism evidence="7 8">
    <name type="scientific">Paenibacillus filicis</name>
    <dbReference type="NCBI Taxonomy" id="669464"/>
    <lineage>
        <taxon>Bacteria</taxon>
        <taxon>Bacillati</taxon>
        <taxon>Bacillota</taxon>
        <taxon>Bacilli</taxon>
        <taxon>Bacillales</taxon>
        <taxon>Paenibacillaceae</taxon>
        <taxon>Paenibacillus</taxon>
    </lineage>
</organism>
<dbReference type="InterPro" id="IPR023765">
    <property type="entry name" value="SBP_5_CS"/>
</dbReference>
<keyword evidence="8" id="KW-1185">Reference proteome</keyword>
<dbReference type="Gene3D" id="3.90.76.10">
    <property type="entry name" value="Dipeptide-binding Protein, Domain 1"/>
    <property type="match status" value="1"/>
</dbReference>
<dbReference type="EMBL" id="JBBPCC010000004">
    <property type="protein sequence ID" value="MEK8128013.1"/>
    <property type="molecule type" value="Genomic_DNA"/>
</dbReference>
<name>A0ABU9DIY4_9BACL</name>
<feature type="domain" description="Solute-binding protein family 5" evidence="6">
    <location>
        <begin position="85"/>
        <end position="460"/>
    </location>
</feature>
<evidence type="ECO:0000256" key="5">
    <source>
        <dbReference type="SAM" id="SignalP"/>
    </source>
</evidence>
<comment type="caution">
    <text evidence="7">The sequence shown here is derived from an EMBL/GenBank/DDBJ whole genome shotgun (WGS) entry which is preliminary data.</text>
</comment>
<evidence type="ECO:0000256" key="2">
    <source>
        <dbReference type="ARBA" id="ARBA00005695"/>
    </source>
</evidence>
<comment type="subcellular location">
    <subcellularLocation>
        <location evidence="1">Cell membrane</location>
        <topology evidence="1">Lipid-anchor</topology>
    </subcellularLocation>
</comment>
<sequence length="541" mass="60001">MQLTGFMLAASLLLAGCGDAEADKAAGAAAGEAGPVTPGGELVWALAGTVTNDSLDAHKAGFAPTTRVMRSLYDSLVVELPDHSIKPWLATSWEISPDGKVYTFQLRKDVKFHDGTPFNAEAVKFNFDRIKDPATKASIAFNEIGPYLKTEVVDEYTVKLYFEKPFAPFLSNAAKVDLGMVSPAAVQKFGDAFPQNPVGTGPFKLKKLTPSTQVEFEKNPDYNWAPSNAKHQGPAYLDKLTVKYVEEEATRVSVLQSKQVHVADIIPPQNLVALKADKSFNVQETELLQVNYSLYLNQQRAPWNDLKARQAVRSALDLDAAIKTIYLGTSQQGWSPLTPHQFAYSSSRENAYKPDLAQANKTFDELGWVKGADGYRSKDGKRLTIEFIDTQGNREKRLDLNSIFTQQLKQAGIELKLVSLPSGTYSERRTKGDYDLVAGSQFSGDPDVLRQLFSTKGPSKQNNIARANDPKLDELLEQGYLEQAPEKRKAVYKEAQEYIIDNVYSIPTYVFQYSVASGSEVKGIVFDYPAWPVFYDAWIQK</sequence>
<evidence type="ECO:0000313" key="8">
    <source>
        <dbReference type="Proteomes" id="UP001469365"/>
    </source>
</evidence>
<accession>A0ABU9DIY4</accession>
<protein>
    <submittedName>
        <fullName evidence="7">ABC transporter substrate-binding protein</fullName>
    </submittedName>
</protein>
<dbReference type="Gene3D" id="3.40.190.10">
    <property type="entry name" value="Periplasmic binding protein-like II"/>
    <property type="match status" value="1"/>
</dbReference>
<dbReference type="PANTHER" id="PTHR30290:SF9">
    <property type="entry name" value="OLIGOPEPTIDE-BINDING PROTEIN APPA"/>
    <property type="match status" value="1"/>
</dbReference>
<evidence type="ECO:0000313" key="7">
    <source>
        <dbReference type="EMBL" id="MEK8128013.1"/>
    </source>
</evidence>
<dbReference type="Proteomes" id="UP001469365">
    <property type="component" value="Unassembled WGS sequence"/>
</dbReference>
<dbReference type="InterPro" id="IPR030678">
    <property type="entry name" value="Peptide/Ni-bd"/>
</dbReference>
<reference evidence="7 8" key="1">
    <citation type="submission" date="2024-04" db="EMBL/GenBank/DDBJ databases">
        <title>draft genome sequnece of Paenibacillus filicis.</title>
        <authorList>
            <person name="Kim D.-U."/>
        </authorList>
    </citation>
    <scope>NUCLEOTIDE SEQUENCE [LARGE SCALE GENOMIC DNA]</scope>
    <source>
        <strain evidence="7 8">KACC14197</strain>
    </source>
</reference>
<dbReference type="CDD" id="cd08492">
    <property type="entry name" value="PBP2_NikA_DppA_OppA_like_15"/>
    <property type="match status" value="1"/>
</dbReference>
<keyword evidence="4 5" id="KW-0732">Signal</keyword>
<dbReference type="PROSITE" id="PS01040">
    <property type="entry name" value="SBP_BACTERIAL_5"/>
    <property type="match status" value="1"/>
</dbReference>